<keyword evidence="1" id="KW-0812">Transmembrane</keyword>
<gene>
    <name evidence="2" type="ORF">ERS132440_01316</name>
</gene>
<feature type="transmembrane region" description="Helical" evidence="1">
    <location>
        <begin position="6"/>
        <end position="27"/>
    </location>
</feature>
<proteinExistence type="predicted"/>
<dbReference type="EMBL" id="FIIB01000009">
    <property type="protein sequence ID" value="CYV62948.1"/>
    <property type="molecule type" value="Genomic_DNA"/>
</dbReference>
<name>A0A0Z8JZK5_STRSU</name>
<reference evidence="2 3" key="1">
    <citation type="submission" date="2016-02" db="EMBL/GenBank/DDBJ databases">
        <authorList>
            <consortium name="Pathogen Informatics"/>
        </authorList>
    </citation>
    <scope>NUCLEOTIDE SEQUENCE [LARGE SCALE GENOMIC DNA]</scope>
    <source>
        <strain evidence="2 3">LSS78</strain>
    </source>
</reference>
<evidence type="ECO:0000313" key="2">
    <source>
        <dbReference type="EMBL" id="CYV62948.1"/>
    </source>
</evidence>
<accession>A0A0Z8JZK5</accession>
<organism evidence="2 3">
    <name type="scientific">Streptococcus suis</name>
    <dbReference type="NCBI Taxonomy" id="1307"/>
    <lineage>
        <taxon>Bacteria</taxon>
        <taxon>Bacillati</taxon>
        <taxon>Bacillota</taxon>
        <taxon>Bacilli</taxon>
        <taxon>Lactobacillales</taxon>
        <taxon>Streptococcaceae</taxon>
        <taxon>Streptococcus</taxon>
    </lineage>
</organism>
<protein>
    <submittedName>
        <fullName evidence="2">Putative phage membrane protein</fullName>
    </submittedName>
</protein>
<dbReference type="Proteomes" id="UP000074356">
    <property type="component" value="Unassembled WGS sequence"/>
</dbReference>
<evidence type="ECO:0000256" key="1">
    <source>
        <dbReference type="SAM" id="Phobius"/>
    </source>
</evidence>
<dbReference type="RefSeq" id="WP_044681560.1">
    <property type="nucleotide sequence ID" value="NZ_CEHN01000003.1"/>
</dbReference>
<dbReference type="AlphaFoldDB" id="A0A0Z8JZK5"/>
<sequence length="68" mass="7892">MQNELYLTPIQSIILIVVCLAILVLLWRYESYIELDISPQTDKVEENTTAHVQECYGAYVWLAGKKFN</sequence>
<keyword evidence="1" id="KW-1133">Transmembrane helix</keyword>
<evidence type="ECO:0000313" key="3">
    <source>
        <dbReference type="Proteomes" id="UP000074356"/>
    </source>
</evidence>
<keyword evidence="1" id="KW-0472">Membrane</keyword>